<feature type="compositionally biased region" description="Polar residues" evidence="1">
    <location>
        <begin position="37"/>
        <end position="46"/>
    </location>
</feature>
<evidence type="ECO:0000256" key="1">
    <source>
        <dbReference type="SAM" id="MobiDB-lite"/>
    </source>
</evidence>
<dbReference type="RefSeq" id="WP_323575575.1">
    <property type="nucleotide sequence ID" value="NZ_JAYGJQ010000001.1"/>
</dbReference>
<comment type="caution">
    <text evidence="2">The sequence shown here is derived from an EMBL/GenBank/DDBJ whole genome shotgun (WGS) entry which is preliminary data.</text>
</comment>
<evidence type="ECO:0000313" key="2">
    <source>
        <dbReference type="EMBL" id="MEA9355932.1"/>
    </source>
</evidence>
<evidence type="ECO:0000313" key="3">
    <source>
        <dbReference type="Proteomes" id="UP001302274"/>
    </source>
</evidence>
<name>A0ABU5VSN8_9BACT</name>
<sequence length="53" mass="5951">MGDKNEKQKHGKKLTTKEKKAQNHLKLMQGSKDKHGITTTEASVNFNKDKKAA</sequence>
<gene>
    <name evidence="2" type="ORF">SHI21_06960</name>
</gene>
<organism evidence="2 3">
    <name type="scientific">Bacteriovorax antarcticus</name>
    <dbReference type="NCBI Taxonomy" id="3088717"/>
    <lineage>
        <taxon>Bacteria</taxon>
        <taxon>Pseudomonadati</taxon>
        <taxon>Bdellovibrionota</taxon>
        <taxon>Bacteriovoracia</taxon>
        <taxon>Bacteriovoracales</taxon>
        <taxon>Bacteriovoracaceae</taxon>
        <taxon>Bacteriovorax</taxon>
    </lineage>
</organism>
<reference evidence="2 3" key="1">
    <citation type="submission" date="2023-11" db="EMBL/GenBank/DDBJ databases">
        <title>A Novel Polar Bacteriovorax (B. antarcticus) Isolated from the Biocrust in Antarctica.</title>
        <authorList>
            <person name="Mun W."/>
            <person name="Choi S.Y."/>
            <person name="Mitchell R.J."/>
        </authorList>
    </citation>
    <scope>NUCLEOTIDE SEQUENCE [LARGE SCALE GENOMIC DNA]</scope>
    <source>
        <strain evidence="2 3">PP10</strain>
    </source>
</reference>
<proteinExistence type="predicted"/>
<keyword evidence="3" id="KW-1185">Reference proteome</keyword>
<accession>A0ABU5VSN8</accession>
<dbReference type="EMBL" id="JAYGJQ010000001">
    <property type="protein sequence ID" value="MEA9355932.1"/>
    <property type="molecule type" value="Genomic_DNA"/>
</dbReference>
<feature type="region of interest" description="Disordered" evidence="1">
    <location>
        <begin position="1"/>
        <end position="53"/>
    </location>
</feature>
<dbReference type="Proteomes" id="UP001302274">
    <property type="component" value="Unassembled WGS sequence"/>
</dbReference>
<protein>
    <submittedName>
        <fullName evidence="2">Uncharacterized protein</fullName>
    </submittedName>
</protein>